<keyword evidence="1" id="KW-0472">Membrane</keyword>
<evidence type="ECO:0000313" key="3">
    <source>
        <dbReference type="Proteomes" id="UP000824205"/>
    </source>
</evidence>
<keyword evidence="1" id="KW-0812">Transmembrane</keyword>
<feature type="transmembrane region" description="Helical" evidence="1">
    <location>
        <begin position="66"/>
        <end position="88"/>
    </location>
</feature>
<dbReference type="EMBL" id="DXGE01000018">
    <property type="protein sequence ID" value="HIW85683.1"/>
    <property type="molecule type" value="Genomic_DNA"/>
</dbReference>
<reference evidence="2" key="1">
    <citation type="journal article" date="2021" name="PeerJ">
        <title>Extensive microbial diversity within the chicken gut microbiome revealed by metagenomics and culture.</title>
        <authorList>
            <person name="Gilroy R."/>
            <person name="Ravi A."/>
            <person name="Getino M."/>
            <person name="Pursley I."/>
            <person name="Horton D.L."/>
            <person name="Alikhan N.F."/>
            <person name="Baker D."/>
            <person name="Gharbi K."/>
            <person name="Hall N."/>
            <person name="Watson M."/>
            <person name="Adriaenssens E.M."/>
            <person name="Foster-Nyarko E."/>
            <person name="Jarju S."/>
            <person name="Secka A."/>
            <person name="Antonio M."/>
            <person name="Oren A."/>
            <person name="Chaudhuri R.R."/>
            <person name="La Ragione R."/>
            <person name="Hildebrand F."/>
            <person name="Pallen M.J."/>
        </authorList>
    </citation>
    <scope>NUCLEOTIDE SEQUENCE</scope>
    <source>
        <strain evidence="2">421</strain>
    </source>
</reference>
<dbReference type="Proteomes" id="UP000824205">
    <property type="component" value="Unassembled WGS sequence"/>
</dbReference>
<feature type="transmembrane region" description="Helical" evidence="1">
    <location>
        <begin position="30"/>
        <end position="54"/>
    </location>
</feature>
<protein>
    <submittedName>
        <fullName evidence="2">Uncharacterized protein</fullName>
    </submittedName>
</protein>
<name>A0A9D1RCQ0_9FIRM</name>
<reference evidence="2" key="2">
    <citation type="submission" date="2021-04" db="EMBL/GenBank/DDBJ databases">
        <authorList>
            <person name="Gilroy R."/>
        </authorList>
    </citation>
    <scope>NUCLEOTIDE SEQUENCE</scope>
    <source>
        <strain evidence="2">421</strain>
    </source>
</reference>
<accession>A0A9D1RCQ0</accession>
<comment type="caution">
    <text evidence="2">The sequence shown here is derived from an EMBL/GenBank/DDBJ whole genome shotgun (WGS) entry which is preliminary data.</text>
</comment>
<dbReference type="AlphaFoldDB" id="A0A9D1RCQ0"/>
<proteinExistence type="predicted"/>
<evidence type="ECO:0000256" key="1">
    <source>
        <dbReference type="SAM" id="Phobius"/>
    </source>
</evidence>
<sequence>MLREFLRKLKVRTVNFCKWIWSECKDWHTLLLLIIVVVVMYTPVWGGYLLHLIFGVKWGSVIATAYLAFWAGPFTPYFPLCIAITFGIKKLIEKLGGKKFTAKNTNKQKKQNQNEP</sequence>
<organism evidence="2 3">
    <name type="scientific">Candidatus Eubacterium faecipullorum</name>
    <dbReference type="NCBI Taxonomy" id="2838571"/>
    <lineage>
        <taxon>Bacteria</taxon>
        <taxon>Bacillati</taxon>
        <taxon>Bacillota</taxon>
        <taxon>Clostridia</taxon>
        <taxon>Eubacteriales</taxon>
        <taxon>Eubacteriaceae</taxon>
        <taxon>Eubacterium</taxon>
    </lineage>
</organism>
<evidence type="ECO:0000313" key="2">
    <source>
        <dbReference type="EMBL" id="HIW85683.1"/>
    </source>
</evidence>
<gene>
    <name evidence="2" type="ORF">IAA48_04230</name>
</gene>
<keyword evidence="1" id="KW-1133">Transmembrane helix</keyword>